<dbReference type="Bgee" id="ENSORLG00000027852">
    <property type="expression patterns" value="Expressed in adult organism and 3 other cell types or tissues"/>
</dbReference>
<evidence type="ECO:0000259" key="2">
    <source>
        <dbReference type="PROSITE" id="PS50003"/>
    </source>
</evidence>
<dbReference type="Proteomes" id="UP000001038">
    <property type="component" value="Chromosome 19"/>
</dbReference>
<dbReference type="Pfam" id="PF00169">
    <property type="entry name" value="PH"/>
    <property type="match status" value="1"/>
</dbReference>
<keyword evidence="4" id="KW-1185">Reference proteome</keyword>
<feature type="compositionally biased region" description="Low complexity" evidence="1">
    <location>
        <begin position="302"/>
        <end position="315"/>
    </location>
</feature>
<dbReference type="PANTHER" id="PTHR47014">
    <property type="entry name" value="PLECKSTRIN HOMOLOGY DOMAIN-CONTAINING FAMILY S MEMBER 1"/>
    <property type="match status" value="1"/>
</dbReference>
<dbReference type="InParanoid" id="A0A3B3IKN2"/>
<dbReference type="GeneID" id="105356532"/>
<feature type="region of interest" description="Disordered" evidence="1">
    <location>
        <begin position="285"/>
        <end position="315"/>
    </location>
</feature>
<dbReference type="KEGG" id="ola:105356532"/>
<organism evidence="3 4">
    <name type="scientific">Oryzias latipes</name>
    <name type="common">Japanese rice fish</name>
    <name type="synonym">Japanese killifish</name>
    <dbReference type="NCBI Taxonomy" id="8090"/>
    <lineage>
        <taxon>Eukaryota</taxon>
        <taxon>Metazoa</taxon>
        <taxon>Chordata</taxon>
        <taxon>Craniata</taxon>
        <taxon>Vertebrata</taxon>
        <taxon>Euteleostomi</taxon>
        <taxon>Actinopterygii</taxon>
        <taxon>Neopterygii</taxon>
        <taxon>Teleostei</taxon>
        <taxon>Neoteleostei</taxon>
        <taxon>Acanthomorphata</taxon>
        <taxon>Ovalentaria</taxon>
        <taxon>Atherinomorphae</taxon>
        <taxon>Beloniformes</taxon>
        <taxon>Adrianichthyidae</taxon>
        <taxon>Oryziinae</taxon>
        <taxon>Oryzias</taxon>
    </lineage>
</organism>
<evidence type="ECO:0000313" key="4">
    <source>
        <dbReference type="Proteomes" id="UP000001038"/>
    </source>
</evidence>
<gene>
    <name evidence="3" type="primary">plekhs1</name>
</gene>
<dbReference type="Gene3D" id="2.30.29.30">
    <property type="entry name" value="Pleckstrin-homology domain (PH domain)/Phosphotyrosine-binding domain (PTB)"/>
    <property type="match status" value="1"/>
</dbReference>
<protein>
    <submittedName>
        <fullName evidence="3">Pleckstrin homology domain containing S1, tandem duplicate 2</fullName>
    </submittedName>
</protein>
<proteinExistence type="predicted"/>
<sequence length="420" mass="47878">MLKRSKSPVTPGESVFFRPLSVVLKVKSGNLYKSPPQYAMKTEKSWKKRFFVLFKISEGHHQLMYFRSSDDEGQKPLGEIELSRVSLLHRNPQHQPKWEWIQKTFKCSPDHVVYIKTERRDYFLRGETSEEMDSWFSVLLDALKDRPFRFLSVEEVSNGEHTVEAISGPMVKKKNPPELKKIRSLSVPDVHYNTREEAMDARRPVSYPSKSNRFAHPPLCTVPILEENKPKNNESSELLYETMENLQLNEDTNTATDREVVRDGTLLRSFNEAYDNIRIRVSPFASTENEKSDSDSEKKPRSSASSCSSTTSSSMENSSDFVAVAFVEKDIEMSTADLKKHLTLVDKNGKLRVSSWTGVQQQTLGLFLKGDLILAVNDLRAVNLDEFNMFVSKSLKDKVKVTILRPSGGDLHSRNSACNS</sequence>
<feature type="compositionally biased region" description="Basic and acidic residues" evidence="1">
    <location>
        <begin position="288"/>
        <end position="300"/>
    </location>
</feature>
<name>A0A3B3IKN2_ORYLA</name>
<evidence type="ECO:0000256" key="1">
    <source>
        <dbReference type="SAM" id="MobiDB-lite"/>
    </source>
</evidence>
<dbReference type="SUPFAM" id="SSF50729">
    <property type="entry name" value="PH domain-like"/>
    <property type="match status" value="1"/>
</dbReference>
<dbReference type="GeneTree" id="ENSGT00390000006729"/>
<dbReference type="PANTHER" id="PTHR47014:SF1">
    <property type="entry name" value="PLECKSTRIN HOMOLOGY DOMAIN-CONTAINING FAMILY S MEMBER 1"/>
    <property type="match status" value="1"/>
</dbReference>
<reference evidence="3" key="2">
    <citation type="submission" date="2025-08" db="UniProtKB">
        <authorList>
            <consortium name="Ensembl"/>
        </authorList>
    </citation>
    <scope>IDENTIFICATION</scope>
    <source>
        <strain evidence="3">Hd-rR</strain>
    </source>
</reference>
<dbReference type="InterPro" id="IPR042986">
    <property type="entry name" value="PLEKHS1"/>
</dbReference>
<dbReference type="CTD" id="79949"/>
<dbReference type="AlphaFoldDB" id="A0A3B3IKN2"/>
<dbReference type="InterPro" id="IPR011993">
    <property type="entry name" value="PH-like_dom_sf"/>
</dbReference>
<reference evidence="3 4" key="1">
    <citation type="journal article" date="2007" name="Nature">
        <title>The medaka draft genome and insights into vertebrate genome evolution.</title>
        <authorList>
            <person name="Kasahara M."/>
            <person name="Naruse K."/>
            <person name="Sasaki S."/>
            <person name="Nakatani Y."/>
            <person name="Qu W."/>
            <person name="Ahsan B."/>
            <person name="Yamada T."/>
            <person name="Nagayasu Y."/>
            <person name="Doi K."/>
            <person name="Kasai Y."/>
            <person name="Jindo T."/>
            <person name="Kobayashi D."/>
            <person name="Shimada A."/>
            <person name="Toyoda A."/>
            <person name="Kuroki Y."/>
            <person name="Fujiyama A."/>
            <person name="Sasaki T."/>
            <person name="Shimizu A."/>
            <person name="Asakawa S."/>
            <person name="Shimizu N."/>
            <person name="Hashimoto S."/>
            <person name="Yang J."/>
            <person name="Lee Y."/>
            <person name="Matsushima K."/>
            <person name="Sugano S."/>
            <person name="Sakaizumi M."/>
            <person name="Narita T."/>
            <person name="Ohishi K."/>
            <person name="Haga S."/>
            <person name="Ohta F."/>
            <person name="Nomoto H."/>
            <person name="Nogata K."/>
            <person name="Morishita T."/>
            <person name="Endo T."/>
            <person name="Shin-I T."/>
            <person name="Takeda H."/>
            <person name="Morishita S."/>
            <person name="Kohara Y."/>
        </authorList>
    </citation>
    <scope>NUCLEOTIDE SEQUENCE [LARGE SCALE GENOMIC DNA]</scope>
    <source>
        <strain evidence="3 4">Hd-rR</strain>
    </source>
</reference>
<dbReference type="STRING" id="8090.ENSORLP00000044610"/>
<dbReference type="InterPro" id="IPR001849">
    <property type="entry name" value="PH_domain"/>
</dbReference>
<reference evidence="3" key="3">
    <citation type="submission" date="2025-09" db="UniProtKB">
        <authorList>
            <consortium name="Ensembl"/>
        </authorList>
    </citation>
    <scope>IDENTIFICATION</scope>
    <source>
        <strain evidence="3">Hd-rR</strain>
    </source>
</reference>
<dbReference type="Ensembl" id="ENSORLT00000040705.1">
    <property type="protein sequence ID" value="ENSORLP00000044610.1"/>
    <property type="gene ID" value="ENSORLG00000027852.1"/>
</dbReference>
<accession>A0A3B3IKN2</accession>
<evidence type="ECO:0000313" key="3">
    <source>
        <dbReference type="Ensembl" id="ENSORLP00000044610.1"/>
    </source>
</evidence>
<feature type="domain" description="PH" evidence="2">
    <location>
        <begin position="24"/>
        <end position="144"/>
    </location>
</feature>
<dbReference type="SMART" id="SM00233">
    <property type="entry name" value="PH"/>
    <property type="match status" value="1"/>
</dbReference>
<dbReference type="OrthoDB" id="9900190at2759"/>
<dbReference type="PROSITE" id="PS50003">
    <property type="entry name" value="PH_DOMAIN"/>
    <property type="match status" value="1"/>
</dbReference>
<dbReference type="RefSeq" id="XP_023805472.1">
    <property type="nucleotide sequence ID" value="XM_023949704.1"/>
</dbReference>